<dbReference type="EMBL" id="JWZT01000279">
    <property type="protein sequence ID" value="KII74771.1"/>
    <property type="molecule type" value="Genomic_DNA"/>
</dbReference>
<protein>
    <submittedName>
        <fullName evidence="1">Uncharacterized protein</fullName>
    </submittedName>
</protein>
<accession>A0A0C2N561</accession>
<keyword evidence="2" id="KW-1185">Reference proteome</keyword>
<gene>
    <name evidence="1" type="ORF">RF11_03318</name>
</gene>
<organism evidence="1 2">
    <name type="scientific">Thelohanellus kitauei</name>
    <name type="common">Myxosporean</name>
    <dbReference type="NCBI Taxonomy" id="669202"/>
    <lineage>
        <taxon>Eukaryota</taxon>
        <taxon>Metazoa</taxon>
        <taxon>Cnidaria</taxon>
        <taxon>Myxozoa</taxon>
        <taxon>Myxosporea</taxon>
        <taxon>Bivalvulida</taxon>
        <taxon>Platysporina</taxon>
        <taxon>Myxobolidae</taxon>
        <taxon>Thelohanellus</taxon>
    </lineage>
</organism>
<dbReference type="Proteomes" id="UP000031668">
    <property type="component" value="Unassembled WGS sequence"/>
</dbReference>
<proteinExistence type="predicted"/>
<dbReference type="AlphaFoldDB" id="A0A0C2N561"/>
<reference evidence="1 2" key="1">
    <citation type="journal article" date="2014" name="Genome Biol. Evol.">
        <title>The genome of the myxosporean Thelohanellus kitauei shows adaptations to nutrient acquisition within its fish host.</title>
        <authorList>
            <person name="Yang Y."/>
            <person name="Xiong J."/>
            <person name="Zhou Z."/>
            <person name="Huo F."/>
            <person name="Miao W."/>
            <person name="Ran C."/>
            <person name="Liu Y."/>
            <person name="Zhang J."/>
            <person name="Feng J."/>
            <person name="Wang M."/>
            <person name="Wang M."/>
            <person name="Wang L."/>
            <person name="Yao B."/>
        </authorList>
    </citation>
    <scope>NUCLEOTIDE SEQUENCE [LARGE SCALE GENOMIC DNA]</scope>
    <source>
        <strain evidence="1">Wuqing</strain>
    </source>
</reference>
<evidence type="ECO:0000313" key="2">
    <source>
        <dbReference type="Proteomes" id="UP000031668"/>
    </source>
</evidence>
<evidence type="ECO:0000313" key="1">
    <source>
        <dbReference type="EMBL" id="KII74771.1"/>
    </source>
</evidence>
<sequence length="120" mass="13942">MNPKDESKVLKITLIHRTLHIKRFLAVSDTHLSNSMVIDNVYRVPISVGSLELHPKIGIFKNRDYIFEQRGIVIDRYVPFSIKYPASFYMINRDSKKSSIGSFKCLHQCFSTFLLPRNPL</sequence>
<name>A0A0C2N561_THEKT</name>
<comment type="caution">
    <text evidence="1">The sequence shown here is derived from an EMBL/GenBank/DDBJ whole genome shotgun (WGS) entry which is preliminary data.</text>
</comment>